<accession>I3IQ22</accession>
<evidence type="ECO:0000313" key="2">
    <source>
        <dbReference type="EMBL" id="GAB63822.1"/>
    </source>
</evidence>
<dbReference type="Proteomes" id="UP000002985">
    <property type="component" value="Unassembled WGS sequence"/>
</dbReference>
<dbReference type="EMBL" id="BAFH01000004">
    <property type="protein sequence ID" value="GAB63822.1"/>
    <property type="molecule type" value="Genomic_DNA"/>
</dbReference>
<dbReference type="AlphaFoldDB" id="I3IQ22"/>
<evidence type="ECO:0000313" key="1">
    <source>
        <dbReference type="EMBL" id="GAB63817.1"/>
    </source>
</evidence>
<organism evidence="1 3">
    <name type="scientific">Candidatus Jettenia caeni</name>
    <dbReference type="NCBI Taxonomy" id="247490"/>
    <lineage>
        <taxon>Bacteria</taxon>
        <taxon>Pseudomonadati</taxon>
        <taxon>Planctomycetota</taxon>
        <taxon>Candidatus Brocadiia</taxon>
        <taxon>Candidatus Brocadiales</taxon>
        <taxon>Candidatus Brocadiaceae</taxon>
        <taxon>Candidatus Jettenia</taxon>
    </lineage>
</organism>
<evidence type="ECO:0000313" key="3">
    <source>
        <dbReference type="Proteomes" id="UP000002985"/>
    </source>
</evidence>
<dbReference type="EMBL" id="BAFH01000004">
    <property type="protein sequence ID" value="GAB63817.1"/>
    <property type="molecule type" value="Genomic_DNA"/>
</dbReference>
<protein>
    <submittedName>
        <fullName evidence="1">Uncharacterized protein</fullName>
    </submittedName>
</protein>
<sequence>MSVSVWLSILTLFTNTVHGYKTLSFAPPDRSGFTFVEYLPHYYFDLKSISIYMPIPVT</sequence>
<comment type="caution">
    <text evidence="1">The sequence shown here is derived from an EMBL/GenBank/DDBJ whole genome shotgun (WGS) entry which is preliminary data.</text>
</comment>
<name>I3IQ22_9BACT</name>
<gene>
    <name evidence="1" type="ORF">KSU1_D0508</name>
    <name evidence="2" type="ORF">KSU1_D0513</name>
</gene>
<reference evidence="1 3" key="1">
    <citation type="journal article" date="2012" name="FEBS Lett.">
        <title>Anammox organism KSU-1 expresses a NirK-type copper-containing nitrite reductase instead of a NirS-type with cytochrome cd1.</title>
        <authorList>
            <person name="Hira D."/>
            <person name="Toh H."/>
            <person name="Migita C.T."/>
            <person name="Okubo H."/>
            <person name="Nishiyama T."/>
            <person name="Hattori M."/>
            <person name="Furukawa K."/>
            <person name="Fujii T."/>
        </authorList>
    </citation>
    <scope>NUCLEOTIDE SEQUENCE [LARGE SCALE GENOMIC DNA]</scope>
</reference>
<proteinExistence type="predicted"/>
<keyword evidence="3" id="KW-1185">Reference proteome</keyword>